<dbReference type="GO" id="GO:0016887">
    <property type="term" value="F:ATP hydrolysis activity"/>
    <property type="evidence" value="ECO:0007669"/>
    <property type="project" value="RHEA"/>
</dbReference>
<evidence type="ECO:0000256" key="7">
    <source>
        <dbReference type="ARBA" id="ARBA00022840"/>
    </source>
</evidence>
<dbReference type="InterPro" id="IPR014001">
    <property type="entry name" value="Helicase_ATP-bd"/>
</dbReference>
<dbReference type="PROSITE" id="PS51194">
    <property type="entry name" value="HELICASE_CTER"/>
    <property type="match status" value="1"/>
</dbReference>
<keyword evidence="9 15" id="KW-0233">DNA recombination</keyword>
<evidence type="ECO:0000256" key="8">
    <source>
        <dbReference type="ARBA" id="ARBA00023125"/>
    </source>
</evidence>
<evidence type="ECO:0000256" key="15">
    <source>
        <dbReference type="RuleBase" id="RU363016"/>
    </source>
</evidence>
<dbReference type="InterPro" id="IPR033454">
    <property type="entry name" value="RecG_wedge"/>
</dbReference>
<keyword evidence="10 15" id="KW-0234">DNA repair</keyword>
<accession>A0A0G0W9S9</accession>
<evidence type="ECO:0000256" key="6">
    <source>
        <dbReference type="ARBA" id="ARBA00022806"/>
    </source>
</evidence>
<dbReference type="Gene3D" id="3.40.50.300">
    <property type="entry name" value="P-loop containing nucleotide triphosphate hydrolases"/>
    <property type="match status" value="2"/>
</dbReference>
<keyword evidence="3 15" id="KW-0547">Nucleotide-binding</keyword>
<protein>
    <recommendedName>
        <fullName evidence="2 15">ATP-dependent DNA helicase RecG</fullName>
        <ecNumber evidence="13 15">5.6.2.4</ecNumber>
    </recommendedName>
</protein>
<dbReference type="GO" id="GO:0003677">
    <property type="term" value="F:DNA binding"/>
    <property type="evidence" value="ECO:0007669"/>
    <property type="project" value="UniProtKB-KW"/>
</dbReference>
<dbReference type="Proteomes" id="UP000033869">
    <property type="component" value="Unassembled WGS sequence"/>
</dbReference>
<name>A0A0G0W9S9_UNCC2</name>
<dbReference type="InterPro" id="IPR001650">
    <property type="entry name" value="Helicase_C-like"/>
</dbReference>
<comment type="catalytic activity">
    <reaction evidence="14 15">
        <text>ATP + H2O = ADP + phosphate + H(+)</text>
        <dbReference type="Rhea" id="RHEA:13065"/>
        <dbReference type="ChEBI" id="CHEBI:15377"/>
        <dbReference type="ChEBI" id="CHEBI:15378"/>
        <dbReference type="ChEBI" id="CHEBI:30616"/>
        <dbReference type="ChEBI" id="CHEBI:43474"/>
        <dbReference type="ChEBI" id="CHEBI:456216"/>
        <dbReference type="EC" id="5.6.2.4"/>
    </reaction>
</comment>
<dbReference type="GO" id="GO:0005524">
    <property type="term" value="F:ATP binding"/>
    <property type="evidence" value="ECO:0007669"/>
    <property type="project" value="UniProtKB-KW"/>
</dbReference>
<evidence type="ECO:0000256" key="4">
    <source>
        <dbReference type="ARBA" id="ARBA00022763"/>
    </source>
</evidence>
<dbReference type="PATRIC" id="fig|1618344.3.peg.945"/>
<dbReference type="CDD" id="cd18811">
    <property type="entry name" value="SF2_C_RecG"/>
    <property type="match status" value="1"/>
</dbReference>
<dbReference type="SMART" id="SM00490">
    <property type="entry name" value="HELICc"/>
    <property type="match status" value="1"/>
</dbReference>
<feature type="domain" description="Helicase C-terminal" evidence="17">
    <location>
        <begin position="491"/>
        <end position="654"/>
    </location>
</feature>
<comment type="catalytic activity">
    <reaction evidence="12 15">
        <text>Couples ATP hydrolysis with the unwinding of duplex DNA by translocating in the 3'-5' direction.</text>
        <dbReference type="EC" id="5.6.2.4"/>
    </reaction>
</comment>
<organism evidence="18 19">
    <name type="scientific">candidate division CPR2 bacterium GW2011_GWC1_41_48</name>
    <dbReference type="NCBI Taxonomy" id="1618344"/>
    <lineage>
        <taxon>Bacteria</taxon>
        <taxon>Bacteria division CPR2</taxon>
    </lineage>
</organism>
<dbReference type="InterPro" id="IPR004609">
    <property type="entry name" value="ATP-dep_DNA_helicase_RecG"/>
</dbReference>
<feature type="domain" description="Helicase ATP-binding" evidence="16">
    <location>
        <begin position="278"/>
        <end position="472"/>
    </location>
</feature>
<dbReference type="AlphaFoldDB" id="A0A0G0W9S9"/>
<dbReference type="NCBIfam" id="NF008165">
    <property type="entry name" value="PRK10917.1-3"/>
    <property type="match status" value="1"/>
</dbReference>
<evidence type="ECO:0000313" key="19">
    <source>
        <dbReference type="Proteomes" id="UP000033869"/>
    </source>
</evidence>
<dbReference type="InterPro" id="IPR012340">
    <property type="entry name" value="NA-bd_OB-fold"/>
</dbReference>
<evidence type="ECO:0000256" key="1">
    <source>
        <dbReference type="ARBA" id="ARBA00007504"/>
    </source>
</evidence>
<sequence length="718" mass="80673">MCYNIPMNLNTSVETLSGVGANYAKKLHKLGLNTVEDLLLYYPRRYEDFSTIVPISKTRPGESITIKGNIWQIANKKSRNRRMTITEAVVADDTGTMKVTWFNQPFLTKSLKMGDEIVLAGKPEFNYGQIVMISPAWEKLSVDLKHVGRIVPVYPETEGLTSKWLRYQIKPLLKLVFNIKDPLPETLKKREGLTDLPSAVRAIHFPNNKLELAEARKRLAFDELFIILLSGLKQKMGMAKEKAVSVPFEENKAKEFVDSLSFSLTNAQKRVCWEIIKDLKKDHPMNRLVQGDVGSGKTIVAAFAMYLVAKAKYQAVLMAPTEILAKQHFDGLSKVLVPFGLNIGLITGKEAQIKRQNSKGKIQNCNLKIKRGELIKLIKEGDIDVAIGTHALVSDKLEFKSLALAIVDEQHRFGVDQRQALRKRSGLGEGSTLQERVEPSDGNFPHFLSMTATPIPRSLQLTIFGDLDVSVIDELPPGRQEITTKLVSHDKREAAYEFIKKHVSDGRQCFVICPLVKESEKMDLKAATDEHKNLSENIFPNLKVGLLHGKMKSKEKEEIMNDFKMGKCDILVSTSVIEVGVDVPNASIMVIEGAERFGLAQLHQFRGRVGRGEHKSYCLLFTNTNTNFDTTTTKRLNTLVTNQDGFKLAESDLEIRGPGEFMGTRQSGWSDLKIAKFTDIKLISKVRDAAQWFLGKDPELKTVPVLKEKVESIEYARE</sequence>
<keyword evidence="11" id="KW-0413">Isomerase</keyword>
<comment type="caution">
    <text evidence="18">The sequence shown here is derived from an EMBL/GenBank/DDBJ whole genome shotgun (WGS) entry which is preliminary data.</text>
</comment>
<evidence type="ECO:0000256" key="5">
    <source>
        <dbReference type="ARBA" id="ARBA00022801"/>
    </source>
</evidence>
<dbReference type="Pfam" id="PF00270">
    <property type="entry name" value="DEAD"/>
    <property type="match status" value="1"/>
</dbReference>
<evidence type="ECO:0000259" key="16">
    <source>
        <dbReference type="PROSITE" id="PS51192"/>
    </source>
</evidence>
<dbReference type="GO" id="GO:0006281">
    <property type="term" value="P:DNA repair"/>
    <property type="evidence" value="ECO:0007669"/>
    <property type="project" value="UniProtKB-UniRule"/>
</dbReference>
<dbReference type="InterPro" id="IPR047112">
    <property type="entry name" value="RecG/Mfd"/>
</dbReference>
<dbReference type="NCBIfam" id="TIGR00643">
    <property type="entry name" value="recG"/>
    <property type="match status" value="1"/>
</dbReference>
<evidence type="ECO:0000313" key="18">
    <source>
        <dbReference type="EMBL" id="KKS08812.1"/>
    </source>
</evidence>
<dbReference type="SUPFAM" id="SSF52540">
    <property type="entry name" value="P-loop containing nucleoside triphosphate hydrolases"/>
    <property type="match status" value="2"/>
</dbReference>
<dbReference type="InterPro" id="IPR011545">
    <property type="entry name" value="DEAD/DEAH_box_helicase_dom"/>
</dbReference>
<dbReference type="InterPro" id="IPR027417">
    <property type="entry name" value="P-loop_NTPase"/>
</dbReference>
<dbReference type="EC" id="5.6.2.4" evidence="13 15"/>
<comment type="similarity">
    <text evidence="1 15">Belongs to the helicase family. RecG subfamily.</text>
</comment>
<keyword evidence="8" id="KW-0238">DNA-binding</keyword>
<dbReference type="Pfam" id="PF19833">
    <property type="entry name" value="RecG_dom3_C"/>
    <property type="match status" value="1"/>
</dbReference>
<dbReference type="Pfam" id="PF00271">
    <property type="entry name" value="Helicase_C"/>
    <property type="match status" value="1"/>
</dbReference>
<evidence type="ECO:0000256" key="9">
    <source>
        <dbReference type="ARBA" id="ARBA00023172"/>
    </source>
</evidence>
<keyword evidence="4 15" id="KW-0227">DNA damage</keyword>
<dbReference type="SUPFAM" id="SSF50249">
    <property type="entry name" value="Nucleic acid-binding proteins"/>
    <property type="match status" value="1"/>
</dbReference>
<evidence type="ECO:0000259" key="17">
    <source>
        <dbReference type="PROSITE" id="PS51194"/>
    </source>
</evidence>
<keyword evidence="7 15" id="KW-0067">ATP-binding</keyword>
<dbReference type="Gene3D" id="2.40.50.140">
    <property type="entry name" value="Nucleic acid-binding proteins"/>
    <property type="match status" value="1"/>
</dbReference>
<dbReference type="InterPro" id="IPR045562">
    <property type="entry name" value="RecG_dom3_C"/>
</dbReference>
<dbReference type="EMBL" id="LCBL01000004">
    <property type="protein sequence ID" value="KKS08812.1"/>
    <property type="molecule type" value="Genomic_DNA"/>
</dbReference>
<dbReference type="PROSITE" id="PS51192">
    <property type="entry name" value="HELICASE_ATP_BIND_1"/>
    <property type="match status" value="1"/>
</dbReference>
<dbReference type="PANTHER" id="PTHR47964:SF1">
    <property type="entry name" value="ATP-DEPENDENT DNA HELICASE HOMOLOG RECG, CHLOROPLASTIC"/>
    <property type="match status" value="1"/>
</dbReference>
<gene>
    <name evidence="18" type="primary">recG</name>
    <name evidence="18" type="ORF">UU65_C0004G0023</name>
</gene>
<keyword evidence="5 15" id="KW-0378">Hydrolase</keyword>
<evidence type="ECO:0000256" key="2">
    <source>
        <dbReference type="ARBA" id="ARBA00017846"/>
    </source>
</evidence>
<dbReference type="GO" id="GO:0006310">
    <property type="term" value="P:DNA recombination"/>
    <property type="evidence" value="ECO:0007669"/>
    <property type="project" value="UniProtKB-UniRule"/>
</dbReference>
<evidence type="ECO:0000256" key="12">
    <source>
        <dbReference type="ARBA" id="ARBA00034617"/>
    </source>
</evidence>
<reference evidence="18 19" key="1">
    <citation type="journal article" date="2015" name="Nature">
        <title>rRNA introns, odd ribosomes, and small enigmatic genomes across a large radiation of phyla.</title>
        <authorList>
            <person name="Brown C.T."/>
            <person name="Hug L.A."/>
            <person name="Thomas B.C."/>
            <person name="Sharon I."/>
            <person name="Castelle C.J."/>
            <person name="Singh A."/>
            <person name="Wilkins M.J."/>
            <person name="Williams K.H."/>
            <person name="Banfield J.F."/>
        </authorList>
    </citation>
    <scope>NUCLEOTIDE SEQUENCE [LARGE SCALE GENOMIC DNA]</scope>
</reference>
<evidence type="ECO:0000256" key="14">
    <source>
        <dbReference type="ARBA" id="ARBA00048988"/>
    </source>
</evidence>
<dbReference type="CDD" id="cd04488">
    <property type="entry name" value="RecG_wedge_OBF"/>
    <property type="match status" value="1"/>
</dbReference>
<dbReference type="CDD" id="cd17992">
    <property type="entry name" value="DEXHc_RecG"/>
    <property type="match status" value="1"/>
</dbReference>
<evidence type="ECO:0000256" key="3">
    <source>
        <dbReference type="ARBA" id="ARBA00022741"/>
    </source>
</evidence>
<dbReference type="GO" id="GO:0043138">
    <property type="term" value="F:3'-5' DNA helicase activity"/>
    <property type="evidence" value="ECO:0007669"/>
    <property type="project" value="UniProtKB-EC"/>
</dbReference>
<evidence type="ECO:0000256" key="11">
    <source>
        <dbReference type="ARBA" id="ARBA00023235"/>
    </source>
</evidence>
<comment type="function">
    <text evidence="15">Plays a critical role in recombination and DNA repair. Helps process Holliday junction intermediates to mature products by catalyzing branch migration. Has replication fork regression activity, unwinds stalled or blocked replication forks to make a HJ that can be resolved. Has a DNA unwinding activity characteristic of a DNA helicase with 3'-5' polarity.</text>
</comment>
<dbReference type="PANTHER" id="PTHR47964">
    <property type="entry name" value="ATP-DEPENDENT DNA HELICASE HOMOLOG RECG, CHLOROPLASTIC"/>
    <property type="match status" value="1"/>
</dbReference>
<evidence type="ECO:0000256" key="10">
    <source>
        <dbReference type="ARBA" id="ARBA00023204"/>
    </source>
</evidence>
<keyword evidence="6 15" id="KW-0347">Helicase</keyword>
<dbReference type="NCBIfam" id="NF008168">
    <property type="entry name" value="PRK10917.2-2"/>
    <property type="match status" value="1"/>
</dbReference>
<proteinExistence type="inferred from homology"/>
<dbReference type="SMART" id="SM00487">
    <property type="entry name" value="DEXDc"/>
    <property type="match status" value="1"/>
</dbReference>
<evidence type="ECO:0000256" key="13">
    <source>
        <dbReference type="ARBA" id="ARBA00034808"/>
    </source>
</evidence>
<dbReference type="Pfam" id="PF17191">
    <property type="entry name" value="RecG_wedge"/>
    <property type="match status" value="1"/>
</dbReference>